<dbReference type="GO" id="GO:0005886">
    <property type="term" value="C:plasma membrane"/>
    <property type="evidence" value="ECO:0007669"/>
    <property type="project" value="TreeGrafter"/>
</dbReference>
<dbReference type="Proteomes" id="UP000239156">
    <property type="component" value="Unassembled WGS sequence"/>
</dbReference>
<feature type="region of interest" description="Disordered" evidence="6">
    <location>
        <begin position="309"/>
        <end position="331"/>
    </location>
</feature>
<dbReference type="PANTHER" id="PTHR12483">
    <property type="entry name" value="SOLUTE CARRIER FAMILY 31 COPPER TRANSPORTERS"/>
    <property type="match status" value="1"/>
</dbReference>
<dbReference type="PANTHER" id="PTHR12483:SF27">
    <property type="entry name" value="COPPER TRANSPORT PROTEIN CTR1"/>
    <property type="match status" value="1"/>
</dbReference>
<feature type="transmembrane region" description="Helical" evidence="5">
    <location>
        <begin position="265"/>
        <end position="285"/>
    </location>
</feature>
<keyword evidence="8" id="KW-1185">Reference proteome</keyword>
<evidence type="ECO:0000313" key="8">
    <source>
        <dbReference type="Proteomes" id="UP000239156"/>
    </source>
</evidence>
<gene>
    <name evidence="7" type="ORF">PSTT_14617</name>
</gene>
<evidence type="ECO:0000256" key="2">
    <source>
        <dbReference type="ARBA" id="ARBA00022692"/>
    </source>
</evidence>
<evidence type="ECO:0000256" key="3">
    <source>
        <dbReference type="ARBA" id="ARBA00022989"/>
    </source>
</evidence>
<feature type="transmembrane region" description="Helical" evidence="5">
    <location>
        <begin position="235"/>
        <end position="253"/>
    </location>
</feature>
<evidence type="ECO:0000256" key="6">
    <source>
        <dbReference type="SAM" id="MobiDB-lite"/>
    </source>
</evidence>
<keyword evidence="5" id="KW-0813">Transport</keyword>
<evidence type="ECO:0000256" key="1">
    <source>
        <dbReference type="ARBA" id="ARBA00004141"/>
    </source>
</evidence>
<dbReference type="AlphaFoldDB" id="A0A2S4ULN9"/>
<dbReference type="Pfam" id="PF04145">
    <property type="entry name" value="Ctr"/>
    <property type="match status" value="1"/>
</dbReference>
<keyword evidence="5" id="KW-0186">Copper</keyword>
<comment type="similarity">
    <text evidence="5">Belongs to the copper transporter (Ctr) (TC 1.A.56) family. SLC31A subfamily.</text>
</comment>
<dbReference type="VEuPathDB" id="FungiDB:PSTT_14617"/>
<keyword evidence="3 5" id="KW-1133">Transmembrane helix</keyword>
<reference evidence="7" key="1">
    <citation type="submission" date="2017-12" db="EMBL/GenBank/DDBJ databases">
        <title>Gene loss provides genomic basis for host adaptation in cereal stripe rust fungi.</title>
        <authorList>
            <person name="Xia C."/>
        </authorList>
    </citation>
    <scope>NUCLEOTIDE SEQUENCE [LARGE SCALE GENOMIC DNA]</scope>
    <source>
        <strain evidence="7">93-210</strain>
    </source>
</reference>
<dbReference type="GO" id="GO:0005375">
    <property type="term" value="F:copper ion transmembrane transporter activity"/>
    <property type="evidence" value="ECO:0007669"/>
    <property type="project" value="UniProtKB-UniRule"/>
</dbReference>
<evidence type="ECO:0000313" key="7">
    <source>
        <dbReference type="EMBL" id="POV98131.1"/>
    </source>
</evidence>
<comment type="subcellular location">
    <subcellularLocation>
        <location evidence="1 5">Membrane</location>
        <topology evidence="1 5">Multi-pass membrane protein</topology>
    </subcellularLocation>
</comment>
<accession>A0A2S4ULN9</accession>
<feature type="non-terminal residue" evidence="7">
    <location>
        <position position="1"/>
    </location>
</feature>
<keyword evidence="2 5" id="KW-0812">Transmembrane</keyword>
<proteinExistence type="inferred from homology"/>
<dbReference type="InterPro" id="IPR007274">
    <property type="entry name" value="Cop_transporter"/>
</dbReference>
<keyword evidence="5" id="KW-0406">Ion transport</keyword>
<feature type="transmembrane region" description="Helical" evidence="5">
    <location>
        <begin position="352"/>
        <end position="375"/>
    </location>
</feature>
<dbReference type="EMBL" id="PKSL01000236">
    <property type="protein sequence ID" value="POV98131.1"/>
    <property type="molecule type" value="Genomic_DNA"/>
</dbReference>
<keyword evidence="5" id="KW-0187">Copper transport</keyword>
<protein>
    <recommendedName>
        <fullName evidence="5">Copper transport protein</fullName>
    </recommendedName>
</protein>
<evidence type="ECO:0000256" key="5">
    <source>
        <dbReference type="RuleBase" id="RU367022"/>
    </source>
</evidence>
<comment type="caution">
    <text evidence="7">The sequence shown here is derived from an EMBL/GenBank/DDBJ whole genome shotgun (WGS) entry which is preliminary data.</text>
</comment>
<name>A0A2S4ULN9_9BASI</name>
<keyword evidence="4 5" id="KW-0472">Membrane</keyword>
<evidence type="ECO:0000256" key="4">
    <source>
        <dbReference type="ARBA" id="ARBA00023136"/>
    </source>
</evidence>
<sequence>GDSTPRVHSTQIQFGSPDGCLEQPLASFNRYQRRGLCTNCSRLRQWNWDTLQNAQHAVHVKFSLSRTKLNKRCHRKLVQSISFNSSPSLHLRATFASVVSAYPSNTATCVGRHFSSRDESCPPTYHPLPIIQLPVITNHCTSQTSQSNRPNSQKTRLVFRPSEFLRSTLLTQERIRLSNHLSNRLPTKQTRVTVRFVATMDQSGMAGMSGMAAGSTGSGMQMEEMSRPKSNHTGMGMMMNTFFVAGTPNVPLWFDGWQPSSTGATFGACFGLFVLTVAVKLLGALRHQAQIAWSMSRWHDSGLVAHNTVDKTDHASPTQTGSLRPTRPAVPWSAQRDVPRGILAALHVGLEYFLMLAIMTYNVYFFVAIVLGHFVGEMAFGRWSTVQGAHC</sequence>
<organism evidence="7 8">
    <name type="scientific">Puccinia striiformis</name>
    <dbReference type="NCBI Taxonomy" id="27350"/>
    <lineage>
        <taxon>Eukaryota</taxon>
        <taxon>Fungi</taxon>
        <taxon>Dikarya</taxon>
        <taxon>Basidiomycota</taxon>
        <taxon>Pucciniomycotina</taxon>
        <taxon>Pucciniomycetes</taxon>
        <taxon>Pucciniales</taxon>
        <taxon>Pucciniaceae</taxon>
        <taxon>Puccinia</taxon>
    </lineage>
</organism>
<dbReference type="VEuPathDB" id="FungiDB:PSHT_13573"/>